<feature type="region of interest" description="Disordered" evidence="1">
    <location>
        <begin position="1"/>
        <end position="50"/>
    </location>
</feature>
<dbReference type="Proteomes" id="UP000250266">
    <property type="component" value="Unassembled WGS sequence"/>
</dbReference>
<sequence length="201" mass="22156">MFNPPPTRLRHMEGKRGNSRATRRSESLITANPPDKKATEHPSASRVNDTTSFGSRVRLVAVEVAVEVAMVAQTQGRAGCSPQCTSHKSPISVNSANLVGARLAQHSQSARPPPSWASERYWILSAFVLPGRCVCTASTWRRGRLQLGLHGHAWESSLIRLGIYYGTRHKCCYYVNLARLLPRLLARIPTNQTLTIVCALS</sequence>
<organism evidence="2 3">
    <name type="scientific">Lepidopterella palustris CBS 459.81</name>
    <dbReference type="NCBI Taxonomy" id="1314670"/>
    <lineage>
        <taxon>Eukaryota</taxon>
        <taxon>Fungi</taxon>
        <taxon>Dikarya</taxon>
        <taxon>Ascomycota</taxon>
        <taxon>Pezizomycotina</taxon>
        <taxon>Dothideomycetes</taxon>
        <taxon>Pleosporomycetidae</taxon>
        <taxon>Mytilinidiales</taxon>
        <taxon>Argynnaceae</taxon>
        <taxon>Lepidopterella</taxon>
    </lineage>
</organism>
<accession>A0A8E2EI70</accession>
<proteinExistence type="predicted"/>
<evidence type="ECO:0000313" key="2">
    <source>
        <dbReference type="EMBL" id="OCK84462.1"/>
    </source>
</evidence>
<name>A0A8E2EI70_9PEZI</name>
<evidence type="ECO:0000256" key="1">
    <source>
        <dbReference type="SAM" id="MobiDB-lite"/>
    </source>
</evidence>
<protein>
    <submittedName>
        <fullName evidence="2">Uncharacterized protein</fullName>
    </submittedName>
</protein>
<dbReference type="EMBL" id="KV744837">
    <property type="protein sequence ID" value="OCK84462.1"/>
    <property type="molecule type" value="Genomic_DNA"/>
</dbReference>
<dbReference type="AlphaFoldDB" id="A0A8E2EI70"/>
<gene>
    <name evidence="2" type="ORF">K432DRAFT_122184</name>
</gene>
<keyword evidence="3" id="KW-1185">Reference proteome</keyword>
<evidence type="ECO:0000313" key="3">
    <source>
        <dbReference type="Proteomes" id="UP000250266"/>
    </source>
</evidence>
<reference evidence="2 3" key="1">
    <citation type="journal article" date="2016" name="Nat. Commun.">
        <title>Ectomycorrhizal ecology is imprinted in the genome of the dominant symbiotic fungus Cenococcum geophilum.</title>
        <authorList>
            <consortium name="DOE Joint Genome Institute"/>
            <person name="Peter M."/>
            <person name="Kohler A."/>
            <person name="Ohm R.A."/>
            <person name="Kuo A."/>
            <person name="Krutzmann J."/>
            <person name="Morin E."/>
            <person name="Arend M."/>
            <person name="Barry K.W."/>
            <person name="Binder M."/>
            <person name="Choi C."/>
            <person name="Clum A."/>
            <person name="Copeland A."/>
            <person name="Grisel N."/>
            <person name="Haridas S."/>
            <person name="Kipfer T."/>
            <person name="LaButti K."/>
            <person name="Lindquist E."/>
            <person name="Lipzen A."/>
            <person name="Maire R."/>
            <person name="Meier B."/>
            <person name="Mihaltcheva S."/>
            <person name="Molinier V."/>
            <person name="Murat C."/>
            <person name="Poggeler S."/>
            <person name="Quandt C.A."/>
            <person name="Sperisen C."/>
            <person name="Tritt A."/>
            <person name="Tisserant E."/>
            <person name="Crous P.W."/>
            <person name="Henrissat B."/>
            <person name="Nehls U."/>
            <person name="Egli S."/>
            <person name="Spatafora J.W."/>
            <person name="Grigoriev I.V."/>
            <person name="Martin F.M."/>
        </authorList>
    </citation>
    <scope>NUCLEOTIDE SEQUENCE [LARGE SCALE GENOMIC DNA]</scope>
    <source>
        <strain evidence="2 3">CBS 459.81</strain>
    </source>
</reference>